<evidence type="ECO:0000313" key="1">
    <source>
        <dbReference type="EMBL" id="MDW5593469.1"/>
    </source>
</evidence>
<proteinExistence type="predicted"/>
<dbReference type="Pfam" id="PF10776">
    <property type="entry name" value="DUF2600"/>
    <property type="match status" value="1"/>
</dbReference>
<reference evidence="2" key="1">
    <citation type="submission" date="2023-07" db="EMBL/GenBank/DDBJ databases">
        <title>Conexibacter stalactiti sp. nov., isolated from stalactites in a lava cave and emended description of the genus Conexibacter.</title>
        <authorList>
            <person name="Lee S.D."/>
        </authorList>
    </citation>
    <scope>NUCLEOTIDE SEQUENCE [LARGE SCALE GENOMIC DNA]</scope>
    <source>
        <strain evidence="2">KCTC 39840</strain>
    </source>
</reference>
<gene>
    <name evidence="1" type="ORF">R7226_03915</name>
</gene>
<organism evidence="1 2">
    <name type="scientific">Conexibacter stalactiti</name>
    <dbReference type="NCBI Taxonomy" id="1940611"/>
    <lineage>
        <taxon>Bacteria</taxon>
        <taxon>Bacillati</taxon>
        <taxon>Actinomycetota</taxon>
        <taxon>Thermoleophilia</taxon>
        <taxon>Solirubrobacterales</taxon>
        <taxon>Conexibacteraceae</taxon>
        <taxon>Conexibacter</taxon>
    </lineage>
</organism>
<dbReference type="RefSeq" id="WP_318595730.1">
    <property type="nucleotide sequence ID" value="NZ_JAWSTH010000005.1"/>
</dbReference>
<dbReference type="InterPro" id="IPR019712">
    <property type="entry name" value="YtpB-like"/>
</dbReference>
<name>A0ABU4HJH9_9ACTN</name>
<dbReference type="EMBL" id="JAWSTH010000005">
    <property type="protein sequence ID" value="MDW5593469.1"/>
    <property type="molecule type" value="Genomic_DNA"/>
</dbReference>
<protein>
    <submittedName>
        <fullName evidence="1">DUF2600 family protein</fullName>
    </submittedName>
</protein>
<accession>A0ABU4HJH9</accession>
<sequence length="365" mass="39725">MADPLPLDRAQLAALARAAAIQLAGGLHAVSAEVKRWRQLAAAIPDPLLRLDALNALDNKRGHTDGAAMFWTLPSCRDKRLLRALVTYEILQDYLDGVSERGAAVEAGSGPQLYQALGDALNPDRPPADYYRDHPWRADGGYLLGLVESVRADSVQLPSFPAIRPALEQEISRSAVLDLNHIIVPTHRDGALRAWAELEFPDAQWGLRWYELTAAASGWITTHALFALAAELHVTAADVAATYDAYWPWYAVSLTMIDSFVDQAADLAAGDHSYFGHYESAADGVMRLALHLERAAAAVRRLPGGERHAVLLGCMIALYLSKDSARTGELTAAVKQLRRSSGTLAHVLLPVLRTWRICNSQAATT</sequence>
<evidence type="ECO:0000313" key="2">
    <source>
        <dbReference type="Proteomes" id="UP001284601"/>
    </source>
</evidence>
<dbReference type="Proteomes" id="UP001284601">
    <property type="component" value="Unassembled WGS sequence"/>
</dbReference>
<keyword evidence="2" id="KW-1185">Reference proteome</keyword>
<comment type="caution">
    <text evidence="1">The sequence shown here is derived from an EMBL/GenBank/DDBJ whole genome shotgun (WGS) entry which is preliminary data.</text>
</comment>